<evidence type="ECO:0000256" key="6">
    <source>
        <dbReference type="ARBA" id="ARBA00022840"/>
    </source>
</evidence>
<feature type="domain" description="Protein kinase" evidence="10">
    <location>
        <begin position="27"/>
        <end position="267"/>
    </location>
</feature>
<evidence type="ECO:0000256" key="4">
    <source>
        <dbReference type="ARBA" id="ARBA00022741"/>
    </source>
</evidence>
<comment type="catalytic activity">
    <reaction evidence="7">
        <text>L-threonyl-[protein] + ATP = O-phospho-L-threonyl-[protein] + ADP + H(+)</text>
        <dbReference type="Rhea" id="RHEA:46608"/>
        <dbReference type="Rhea" id="RHEA-COMP:11060"/>
        <dbReference type="Rhea" id="RHEA-COMP:11605"/>
        <dbReference type="ChEBI" id="CHEBI:15378"/>
        <dbReference type="ChEBI" id="CHEBI:30013"/>
        <dbReference type="ChEBI" id="CHEBI:30616"/>
        <dbReference type="ChEBI" id="CHEBI:61977"/>
        <dbReference type="ChEBI" id="CHEBI:456216"/>
        <dbReference type="EC" id="2.7.11.24"/>
    </reaction>
</comment>
<evidence type="ECO:0000313" key="12">
    <source>
        <dbReference type="Proteomes" id="UP001562425"/>
    </source>
</evidence>
<evidence type="ECO:0000256" key="9">
    <source>
        <dbReference type="RuleBase" id="RU368052"/>
    </source>
</evidence>
<evidence type="ECO:0000256" key="3">
    <source>
        <dbReference type="ARBA" id="ARBA00022679"/>
    </source>
</evidence>
<dbReference type="SMART" id="SM00220">
    <property type="entry name" value="S_TKc"/>
    <property type="match status" value="1"/>
</dbReference>
<evidence type="ECO:0000256" key="1">
    <source>
        <dbReference type="ARBA" id="ARBA00022527"/>
    </source>
</evidence>
<keyword evidence="5 9" id="KW-0418">Kinase</keyword>
<name>A0ABD1DIP7_CULPP</name>
<keyword evidence="3 9" id="KW-0808">Transferase</keyword>
<dbReference type="InterPro" id="IPR050117">
    <property type="entry name" value="MAPK"/>
</dbReference>
<dbReference type="InterPro" id="IPR008351">
    <property type="entry name" value="MAPK_JNK"/>
</dbReference>
<keyword evidence="2 9" id="KW-0597">Phosphoprotein</keyword>
<dbReference type="EC" id="2.7.11.24" evidence="9"/>
<evidence type="ECO:0000256" key="8">
    <source>
        <dbReference type="ARBA" id="ARBA00048312"/>
    </source>
</evidence>
<comment type="caution">
    <text evidence="11">The sequence shown here is derived from an EMBL/GenBank/DDBJ whole genome shotgun (WGS) entry which is preliminary data.</text>
</comment>
<dbReference type="PROSITE" id="PS50011">
    <property type="entry name" value="PROTEIN_KINASE_DOM"/>
    <property type="match status" value="1"/>
</dbReference>
<reference evidence="11 12" key="1">
    <citation type="submission" date="2024-05" db="EMBL/GenBank/DDBJ databases">
        <title>Culex pipiens pipiens assembly and annotation.</title>
        <authorList>
            <person name="Alout H."/>
            <person name="Durand T."/>
        </authorList>
    </citation>
    <scope>NUCLEOTIDE SEQUENCE [LARGE SCALE GENOMIC DNA]</scope>
    <source>
        <strain evidence="11">HA-2024</strain>
        <tissue evidence="11">Whole body</tissue>
    </source>
</reference>
<dbReference type="InterPro" id="IPR000719">
    <property type="entry name" value="Prot_kinase_dom"/>
</dbReference>
<dbReference type="InterPro" id="IPR011009">
    <property type="entry name" value="Kinase-like_dom_sf"/>
</dbReference>
<evidence type="ECO:0000259" key="10">
    <source>
        <dbReference type="PROSITE" id="PS50011"/>
    </source>
</evidence>
<dbReference type="PANTHER" id="PTHR24055">
    <property type="entry name" value="MITOGEN-ACTIVATED PROTEIN KINASE"/>
    <property type="match status" value="1"/>
</dbReference>
<keyword evidence="4 9" id="KW-0547">Nucleotide-binding</keyword>
<dbReference type="GO" id="GO:0005737">
    <property type="term" value="C:cytoplasm"/>
    <property type="evidence" value="ECO:0007669"/>
    <property type="project" value="UniProtKB-SubCell"/>
</dbReference>
<dbReference type="EMBL" id="JBEHCU010005510">
    <property type="protein sequence ID" value="KAL1399566.1"/>
    <property type="molecule type" value="Genomic_DNA"/>
</dbReference>
<dbReference type="SUPFAM" id="SSF56112">
    <property type="entry name" value="Protein kinase-like (PK-like)"/>
    <property type="match status" value="1"/>
</dbReference>
<dbReference type="Pfam" id="PF00069">
    <property type="entry name" value="Pkinase"/>
    <property type="match status" value="1"/>
</dbReference>
<gene>
    <name evidence="11" type="ORF">pipiens_008116</name>
</gene>
<dbReference type="FunFam" id="1.10.510.10:FF:000624">
    <property type="entry name" value="Mitogen-activated protein kinase"/>
    <property type="match status" value="1"/>
</dbReference>
<evidence type="ECO:0000313" key="11">
    <source>
        <dbReference type="EMBL" id="KAL1399566.1"/>
    </source>
</evidence>
<dbReference type="AlphaFoldDB" id="A0ABD1DIP7"/>
<comment type="catalytic activity">
    <reaction evidence="8">
        <text>L-seryl-[protein] + ATP = O-phospho-L-seryl-[protein] + ADP + H(+)</text>
        <dbReference type="Rhea" id="RHEA:17989"/>
        <dbReference type="Rhea" id="RHEA-COMP:9863"/>
        <dbReference type="Rhea" id="RHEA-COMP:11604"/>
        <dbReference type="ChEBI" id="CHEBI:15378"/>
        <dbReference type="ChEBI" id="CHEBI:29999"/>
        <dbReference type="ChEBI" id="CHEBI:30616"/>
        <dbReference type="ChEBI" id="CHEBI:83421"/>
        <dbReference type="ChEBI" id="CHEBI:456216"/>
        <dbReference type="EC" id="2.7.11.24"/>
    </reaction>
</comment>
<protein>
    <recommendedName>
        <fullName evidence="9">Stress-activated protein kinase JNK</fullName>
        <ecNumber evidence="9">2.7.11.24</ecNumber>
    </recommendedName>
</protein>
<accession>A0ABD1DIP7</accession>
<comment type="function">
    <text evidence="9">Responds to activation by environmental stress and pro-inflammatory cytokines by phosphorylating a number of transcription factors, and thus regulates transcriptional activity.</text>
</comment>
<keyword evidence="9" id="KW-0460">Magnesium</keyword>
<dbReference type="Gene3D" id="3.30.200.20">
    <property type="entry name" value="Phosphorylase Kinase, domain 1"/>
    <property type="match status" value="1"/>
</dbReference>
<organism evidence="11 12">
    <name type="scientific">Culex pipiens pipiens</name>
    <name type="common">Northern house mosquito</name>
    <dbReference type="NCBI Taxonomy" id="38569"/>
    <lineage>
        <taxon>Eukaryota</taxon>
        <taxon>Metazoa</taxon>
        <taxon>Ecdysozoa</taxon>
        <taxon>Arthropoda</taxon>
        <taxon>Hexapoda</taxon>
        <taxon>Insecta</taxon>
        <taxon>Pterygota</taxon>
        <taxon>Neoptera</taxon>
        <taxon>Endopterygota</taxon>
        <taxon>Diptera</taxon>
        <taxon>Nematocera</taxon>
        <taxon>Culicoidea</taxon>
        <taxon>Culicidae</taxon>
        <taxon>Culicinae</taxon>
        <taxon>Culicini</taxon>
        <taxon>Culex</taxon>
        <taxon>Culex</taxon>
    </lineage>
</organism>
<comment type="cofactor">
    <cofactor evidence="9">
        <name>Mg(2+)</name>
        <dbReference type="ChEBI" id="CHEBI:18420"/>
    </cofactor>
</comment>
<feature type="non-terminal residue" evidence="11">
    <location>
        <position position="267"/>
    </location>
</feature>
<sequence>MSLNSTFEHYVRYRFGSHTEFEVPNRYINLDIIDTGCKGVICSAFDIVTKKQVAIKKRSRALDGIFPSKVLFRDIKLLRTVNHKNVINLIHAFTPHCSLKEFQDVYLVTELMDVNLCQLLRRKLDLKRMSYLMYQLLCGVKYLHSIGLILRDLKPSNVAVSRDCSLKILSFGLLRSVKTAFVRTPFAVTRNYRAPEVIFGLRFKENVDVWSVGCIMGELIRGSVLFPGGDHVEIWDSIVNQLGTPSGTFMAKIEPDVRSYVESQAKH</sequence>
<evidence type="ECO:0000256" key="5">
    <source>
        <dbReference type="ARBA" id="ARBA00022777"/>
    </source>
</evidence>
<evidence type="ECO:0000256" key="7">
    <source>
        <dbReference type="ARBA" id="ARBA00047592"/>
    </source>
</evidence>
<comment type="similarity">
    <text evidence="9">Belongs to the protein kinase superfamily. CMGC Ser/Thr protein kinase family. MAP kinase subfamily.</text>
</comment>
<dbReference type="GO" id="GO:0106310">
    <property type="term" value="F:protein serine kinase activity"/>
    <property type="evidence" value="ECO:0007669"/>
    <property type="project" value="UniProtKB-UniRule"/>
</dbReference>
<keyword evidence="1 9" id="KW-0723">Serine/threonine-protein kinase</keyword>
<keyword evidence="12" id="KW-1185">Reference proteome</keyword>
<comment type="subcellular location">
    <subcellularLocation>
        <location evidence="9">Cytoplasm</location>
    </subcellularLocation>
</comment>
<dbReference type="PRINTS" id="PR01772">
    <property type="entry name" value="JNKMAPKINASE"/>
</dbReference>
<proteinExistence type="inferred from homology"/>
<dbReference type="GO" id="GO:0005524">
    <property type="term" value="F:ATP binding"/>
    <property type="evidence" value="ECO:0007669"/>
    <property type="project" value="UniProtKB-UniRule"/>
</dbReference>
<evidence type="ECO:0000256" key="2">
    <source>
        <dbReference type="ARBA" id="ARBA00022553"/>
    </source>
</evidence>
<dbReference type="GO" id="GO:0004707">
    <property type="term" value="F:MAP kinase activity"/>
    <property type="evidence" value="ECO:0007669"/>
    <property type="project" value="UniProtKB-UniRule"/>
</dbReference>
<dbReference type="Gene3D" id="1.10.510.10">
    <property type="entry name" value="Transferase(Phosphotransferase) domain 1"/>
    <property type="match status" value="1"/>
</dbReference>
<keyword evidence="6 9" id="KW-0067">ATP-binding</keyword>
<dbReference type="Proteomes" id="UP001562425">
    <property type="component" value="Unassembled WGS sequence"/>
</dbReference>